<keyword evidence="2" id="KW-1185">Reference proteome</keyword>
<reference evidence="1 2" key="1">
    <citation type="submission" date="2018-06" db="EMBL/GenBank/DDBJ databases">
        <authorList>
            <consortium name="Pathogen Informatics"/>
            <person name="Doyle S."/>
        </authorList>
    </citation>
    <scope>NUCLEOTIDE SEQUENCE [LARGE SCALE GENOMIC DNA]</scope>
    <source>
        <strain evidence="1 2">NCTC10738</strain>
    </source>
</reference>
<evidence type="ECO:0008006" key="3">
    <source>
        <dbReference type="Google" id="ProtNLM"/>
    </source>
</evidence>
<name>A0A380A385_9GAMM</name>
<sequence>MEYHPSTPSQPCGIYNPCPPPTLPEPTSSPGILVNKFTIFMLVSKIEDRRGNWVKYSYNGGKITTIEANDGRKISFGYNSLGYISSASHAGKTYNYAYDLNGIATLNKVTQPDGKFWLFKHEKTANQPGNNFWNSRVMGEHTQAPMTSSCPAAYSGPFIEMIHPDGMKGKFVLSETYHGRTEVPKIPRPNPNIWPQNMVGYYIPKCSTMFSLTQKQLIDLEGKTLTWDYSYSRNIGAFQGEEKHAIYGLDAADFPSVDIGDLKRTTIKSPIGDKQEMYFSRRFDPPR</sequence>
<accession>A0A380A385</accession>
<evidence type="ECO:0000313" key="2">
    <source>
        <dbReference type="Proteomes" id="UP000254069"/>
    </source>
</evidence>
<proteinExistence type="predicted"/>
<dbReference type="Proteomes" id="UP000254069">
    <property type="component" value="Unassembled WGS sequence"/>
</dbReference>
<dbReference type="RefSeq" id="WP_147289684.1">
    <property type="nucleotide sequence ID" value="NZ_JADZHC010000116.1"/>
</dbReference>
<dbReference type="EMBL" id="UGYO01000001">
    <property type="protein sequence ID" value="SUI73641.1"/>
    <property type="molecule type" value="Genomic_DNA"/>
</dbReference>
<protein>
    <recommendedName>
        <fullName evidence="3">RHS repeat protein</fullName>
    </recommendedName>
</protein>
<gene>
    <name evidence="1" type="ORF">NCTC10738_02222</name>
</gene>
<evidence type="ECO:0000313" key="1">
    <source>
        <dbReference type="EMBL" id="SUI73641.1"/>
    </source>
</evidence>
<dbReference type="AlphaFoldDB" id="A0A380A385"/>
<organism evidence="1 2">
    <name type="scientific">Shewanella algae</name>
    <dbReference type="NCBI Taxonomy" id="38313"/>
    <lineage>
        <taxon>Bacteria</taxon>
        <taxon>Pseudomonadati</taxon>
        <taxon>Pseudomonadota</taxon>
        <taxon>Gammaproteobacteria</taxon>
        <taxon>Alteromonadales</taxon>
        <taxon>Shewanellaceae</taxon>
        <taxon>Shewanella</taxon>
    </lineage>
</organism>